<name>A0A1G7VUF8_9MICO</name>
<reference evidence="2 3" key="1">
    <citation type="submission" date="2016-10" db="EMBL/GenBank/DDBJ databases">
        <authorList>
            <person name="de Groot N.N."/>
        </authorList>
    </citation>
    <scope>NUCLEOTIDE SEQUENCE [LARGE SCALE GENOMIC DNA]</scope>
    <source>
        <strain evidence="2 3">DSM 23142</strain>
    </source>
</reference>
<proteinExistence type="predicted"/>
<dbReference type="STRING" id="370764.SAMN04489810_0834"/>
<evidence type="ECO:0000313" key="3">
    <source>
        <dbReference type="Proteomes" id="UP000199009"/>
    </source>
</evidence>
<evidence type="ECO:0000313" key="2">
    <source>
        <dbReference type="EMBL" id="SDG63178.1"/>
    </source>
</evidence>
<organism evidence="2 3">
    <name type="scientific">Microbacterium pygmaeum</name>
    <dbReference type="NCBI Taxonomy" id="370764"/>
    <lineage>
        <taxon>Bacteria</taxon>
        <taxon>Bacillati</taxon>
        <taxon>Actinomycetota</taxon>
        <taxon>Actinomycetes</taxon>
        <taxon>Micrococcales</taxon>
        <taxon>Microbacteriaceae</taxon>
        <taxon>Microbacterium</taxon>
    </lineage>
</organism>
<dbReference type="EMBL" id="LT629692">
    <property type="protein sequence ID" value="SDG63178.1"/>
    <property type="molecule type" value="Genomic_DNA"/>
</dbReference>
<dbReference type="AlphaFoldDB" id="A0A1G7VUF8"/>
<sequence length="100" mass="11141">MTDGVEIPLESMRALSDALRDIIAEFETAGSRTGSLVAAIGSPQDDSRLARAAEDFESEWNDKRETQRRNLEEMKKRLDDAHEGWTEADLELAASMEASQ</sequence>
<feature type="coiled-coil region" evidence="1">
    <location>
        <begin position="57"/>
        <end position="84"/>
    </location>
</feature>
<accession>A0A1G7VUF8</accession>
<protein>
    <recommendedName>
        <fullName evidence="4">Excreted virulence factor EspC, type VII ESX diderm</fullName>
    </recommendedName>
</protein>
<dbReference type="RefSeq" id="WP_091486848.1">
    <property type="nucleotide sequence ID" value="NZ_LT629692.1"/>
</dbReference>
<evidence type="ECO:0008006" key="4">
    <source>
        <dbReference type="Google" id="ProtNLM"/>
    </source>
</evidence>
<gene>
    <name evidence="2" type="ORF">SAMN04489810_0834</name>
</gene>
<dbReference type="Proteomes" id="UP000199009">
    <property type="component" value="Chromosome I"/>
</dbReference>
<dbReference type="OrthoDB" id="5195569at2"/>
<evidence type="ECO:0000256" key="1">
    <source>
        <dbReference type="SAM" id="Coils"/>
    </source>
</evidence>
<keyword evidence="3" id="KW-1185">Reference proteome</keyword>
<keyword evidence="1" id="KW-0175">Coiled coil</keyword>